<feature type="region of interest" description="Disordered" evidence="1">
    <location>
        <begin position="414"/>
        <end position="461"/>
    </location>
</feature>
<feature type="region of interest" description="Disordered" evidence="1">
    <location>
        <begin position="673"/>
        <end position="709"/>
    </location>
</feature>
<feature type="compositionally biased region" description="Basic and acidic residues" evidence="1">
    <location>
        <begin position="1074"/>
        <end position="1086"/>
    </location>
</feature>
<dbReference type="Gene3D" id="2.40.50.140">
    <property type="entry name" value="Nucleic acid-binding proteins"/>
    <property type="match status" value="1"/>
</dbReference>
<comment type="caution">
    <text evidence="3">The sequence shown here is derived from an EMBL/GenBank/DDBJ whole genome shotgun (WGS) entry which is preliminary data.</text>
</comment>
<organism evidence="3 4">
    <name type="scientific">Cryptotermes secundus</name>
    <dbReference type="NCBI Taxonomy" id="105785"/>
    <lineage>
        <taxon>Eukaryota</taxon>
        <taxon>Metazoa</taxon>
        <taxon>Ecdysozoa</taxon>
        <taxon>Arthropoda</taxon>
        <taxon>Hexapoda</taxon>
        <taxon>Insecta</taxon>
        <taxon>Pterygota</taxon>
        <taxon>Neoptera</taxon>
        <taxon>Polyneoptera</taxon>
        <taxon>Dictyoptera</taxon>
        <taxon>Blattodea</taxon>
        <taxon>Blattoidea</taxon>
        <taxon>Termitoidae</taxon>
        <taxon>Kalotermitidae</taxon>
        <taxon>Cryptotermitinae</taxon>
        <taxon>Cryptotermes</taxon>
    </lineage>
</organism>
<feature type="compositionally biased region" description="Low complexity" evidence="1">
    <location>
        <begin position="427"/>
        <end position="436"/>
    </location>
</feature>
<evidence type="ECO:0000259" key="2">
    <source>
        <dbReference type="SMART" id="SM00976"/>
    </source>
</evidence>
<feature type="compositionally biased region" description="Polar residues" evidence="1">
    <location>
        <begin position="437"/>
        <end position="459"/>
    </location>
</feature>
<feature type="region of interest" description="Disordered" evidence="1">
    <location>
        <begin position="1063"/>
        <end position="1086"/>
    </location>
</feature>
<feature type="compositionally biased region" description="Basic and acidic residues" evidence="1">
    <location>
        <begin position="695"/>
        <end position="709"/>
    </location>
</feature>
<dbReference type="OrthoDB" id="6356751at2759"/>
<evidence type="ECO:0000256" key="1">
    <source>
        <dbReference type="SAM" id="MobiDB-lite"/>
    </source>
</evidence>
<feature type="region of interest" description="Disordered" evidence="1">
    <location>
        <begin position="1110"/>
        <end position="1137"/>
    </location>
</feature>
<evidence type="ECO:0000313" key="4">
    <source>
        <dbReference type="Proteomes" id="UP000235965"/>
    </source>
</evidence>
<name>A0A2J7QFF3_9NEOP</name>
<gene>
    <name evidence="3" type="ORF">B7P43_G02775</name>
</gene>
<dbReference type="EMBL" id="NEVH01015298">
    <property type="protein sequence ID" value="PNF27314.1"/>
    <property type="molecule type" value="Genomic_DNA"/>
</dbReference>
<proteinExistence type="predicted"/>
<feature type="region of interest" description="Disordered" evidence="1">
    <location>
        <begin position="1329"/>
        <end position="1349"/>
    </location>
</feature>
<feature type="region of interest" description="Disordered" evidence="1">
    <location>
        <begin position="762"/>
        <end position="909"/>
    </location>
</feature>
<dbReference type="InParanoid" id="A0A2J7QFF3"/>
<evidence type="ECO:0000313" key="3">
    <source>
        <dbReference type="EMBL" id="PNF27314.1"/>
    </source>
</evidence>
<feature type="compositionally biased region" description="Polar residues" evidence="1">
    <location>
        <begin position="178"/>
        <end position="202"/>
    </location>
</feature>
<protein>
    <recommendedName>
        <fullName evidence="2">Telomeric single stranded DNA binding POT1/Cdc13 domain-containing protein</fullName>
    </recommendedName>
</protein>
<feature type="compositionally biased region" description="Low complexity" evidence="1">
    <location>
        <begin position="840"/>
        <end position="850"/>
    </location>
</feature>
<keyword evidence="4" id="KW-1185">Reference proteome</keyword>
<feature type="domain" description="Telomeric single stranded DNA binding POT1/Cdc13" evidence="2">
    <location>
        <begin position="279"/>
        <end position="410"/>
    </location>
</feature>
<feature type="region of interest" description="Disordered" evidence="1">
    <location>
        <begin position="175"/>
        <end position="202"/>
    </location>
</feature>
<dbReference type="Proteomes" id="UP000235965">
    <property type="component" value="Unassembled WGS sequence"/>
</dbReference>
<dbReference type="SUPFAM" id="SSF50249">
    <property type="entry name" value="Nucleic acid-binding proteins"/>
    <property type="match status" value="1"/>
</dbReference>
<dbReference type="GO" id="GO:0003677">
    <property type="term" value="F:DNA binding"/>
    <property type="evidence" value="ECO:0007669"/>
    <property type="project" value="InterPro"/>
</dbReference>
<dbReference type="InterPro" id="IPR011564">
    <property type="entry name" value="Telomer_end-bd_POT1/Cdc13"/>
</dbReference>
<reference evidence="3 4" key="1">
    <citation type="submission" date="2017-12" db="EMBL/GenBank/DDBJ databases">
        <title>Hemimetabolous genomes reveal molecular basis of termite eusociality.</title>
        <authorList>
            <person name="Harrison M.C."/>
            <person name="Jongepier E."/>
            <person name="Robertson H.M."/>
            <person name="Arning N."/>
            <person name="Bitard-Feildel T."/>
            <person name="Chao H."/>
            <person name="Childers C.P."/>
            <person name="Dinh H."/>
            <person name="Doddapaneni H."/>
            <person name="Dugan S."/>
            <person name="Gowin J."/>
            <person name="Greiner C."/>
            <person name="Han Y."/>
            <person name="Hu H."/>
            <person name="Hughes D.S.T."/>
            <person name="Huylmans A.-K."/>
            <person name="Kemena C."/>
            <person name="Kremer L.P.M."/>
            <person name="Lee S.L."/>
            <person name="Lopez-Ezquerra A."/>
            <person name="Mallet L."/>
            <person name="Monroy-Kuhn J.M."/>
            <person name="Moser A."/>
            <person name="Murali S.C."/>
            <person name="Muzny D.M."/>
            <person name="Otani S."/>
            <person name="Piulachs M.-D."/>
            <person name="Poelchau M."/>
            <person name="Qu J."/>
            <person name="Schaub F."/>
            <person name="Wada-Katsumata A."/>
            <person name="Worley K.C."/>
            <person name="Xie Q."/>
            <person name="Ylla G."/>
            <person name="Poulsen M."/>
            <person name="Gibbs R.A."/>
            <person name="Schal C."/>
            <person name="Richards S."/>
            <person name="Belles X."/>
            <person name="Korb J."/>
            <person name="Bornberg-Bauer E."/>
        </authorList>
    </citation>
    <scope>NUCLEOTIDE SEQUENCE [LARGE SCALE GENOMIC DNA]</scope>
    <source>
        <tissue evidence="3">Whole body</tissue>
    </source>
</reference>
<dbReference type="SMART" id="SM00976">
    <property type="entry name" value="Telo_bind"/>
    <property type="match status" value="1"/>
</dbReference>
<accession>A0A2J7QFF3</accession>
<dbReference type="GO" id="GO:0000723">
    <property type="term" value="P:telomere maintenance"/>
    <property type="evidence" value="ECO:0007669"/>
    <property type="project" value="InterPro"/>
</dbReference>
<sequence length="1647" mass="182235">MTESRVEQIQFHRPRLKHFITEVQKQGNIMTLNELYVCDQKQRNEIILGVVYHVSDVIKKSDRQLLVVYLREVTVNCRKGKFFSLYAFNEFATSLADARLRKGDFAAFRSAYVEENTRYRIEKGCHDLQARIGIPPRTGAKIFFVRKSQITNCDTSQNVSATKCLSPVVSLERHPSLGSLNREPTTISLNRNPSSSVTETSCHSTRISPVSWIPDSVSPNHNTSNRVLSAQHHLRTCSPVHNASSRISPSTSPCRVQQIQSTSGGNRVTLQNTQTVYTYKRISELVEPEKKVNIYGVISSITKMPTESRKHAIVRVRDETSGPAVEFRVHIFFKHEFVFPKLEHGYILRLHRMKTEMYEGVLDGRVFRASDIVTFPPEGEGIANSFTVAGSFHFSDSDARRLTELRKWIASQHKQPPTLACPPSVSPPEAVSPRSSTSALPQTTVMTQRHQPVSPSPSKTKVADCQSLVSSEPTGTMLSEVKKEGNYVLLCKVLRVDILSEEMRILTVTDGTLCTYSLHFNQNNGSQEEKHSTYEVRIIILEPSLVLTKIKKGALVKLRNVKVQVALVPFSQFKGPILSFKMIGNDCSVEIFKGIEPEAVKLKRQLQDMRMKQQLPPDNPFDLLAAEPVTVTQQPGCCASSSSSSSASNTFLTNIKYDTIKYCGKEIKSISSNQTKENERSISRTVTGASRKRSLSHEAEGSERGHKLQELTNMALGSHKTMDVDITGTQSNDKVSSQIEAITNNSDHVELLVSDKQACSDSISESTEIQRQNSSKQMSSHSNNLEQTSSRTAPVMYEHDKNCAVSRKEVGEQESKSVLPPPGKKPNTSEHSVRREKHNTSISSFSSTSSKDQYKSAVSSPVRQDCKPTHESGLVPGKEHGSTIVTSSETEENRNLPSTSGQKTSEHQAEDLVKSLHKLQRNGTSGMSVAAQKLQRSITFPLSPSKNTSICSKRHLSVWLDDLGKLVTERHCMSGKAHDILERHSSQEGQEVNQTSCNIDSSLIRYGFQSSDDTMDHAMRNLSNAVMHNNLSVEPTNPVPSLVILDISHGLAVDSASLHHPSVSSSMLSAQNKDTGEEVATSKDRSSVVNESLDVRNKSLLKILPVEVTRSDGNGNGNVMQHPNQECSHLNSEDHSQVAENPALSSVEDDSQQLDLTTGLFTYNSHPLAQNLISNGQSKLQVEDEQHRPSLNNGRQLSEDEQCLPSLMSVAEEDEVHCQSPQKSVLEQSIANVQLVPVSETNSVFTVHMKQKEQDTEHSGVSEQSMQQDLLAENTPHEDNDCQMNGDETYAQFSDAIAARNSFQQCTSTQSSGNQNKNPVLIAGCSGDDEMSDGRSVASEKVPSSEVDDLDSTNKFSALTQACLTDSQLSNNHIAGTLVFTEDSSSDALSADIDSNTSLSGAVQRHRVSENSKSIVAADADCNEQDDGNCSVIIGKCMSEEEHMELSSPELDDSAVVYREMFASGITAVSGMVPANISYIKRKRTNEKEVYLLKAWVKDIEPPIHNSPKMNIIMGLCSYCNNMQSYEALVVSGTNDPMCEYCFQEGKKMPVELGFLLRLYLIDENDDELIATVSAHHGVELLGCTANAYRHDNMTRRRVRQMLTKLIEKNKNGPLQNRGPLLKLLIVPVCTSVGIEYIVHNTYLLSC</sequence>
<feature type="compositionally biased region" description="Polar residues" evidence="1">
    <location>
        <begin position="1111"/>
        <end position="1130"/>
    </location>
</feature>
<feature type="compositionally biased region" description="Basic and acidic residues" evidence="1">
    <location>
        <begin position="797"/>
        <end position="815"/>
    </location>
</feature>
<dbReference type="Pfam" id="PF02765">
    <property type="entry name" value="POT1"/>
    <property type="match status" value="1"/>
</dbReference>
<dbReference type="STRING" id="105785.A0A2J7QFF3"/>
<dbReference type="InterPro" id="IPR012340">
    <property type="entry name" value="NA-bd_OB-fold"/>
</dbReference>
<feature type="compositionally biased region" description="Polar residues" evidence="1">
    <location>
        <begin position="762"/>
        <end position="792"/>
    </location>
</feature>
<dbReference type="GO" id="GO:0000781">
    <property type="term" value="C:chromosome, telomeric region"/>
    <property type="evidence" value="ECO:0007669"/>
    <property type="project" value="InterPro"/>
</dbReference>